<reference evidence="1" key="1">
    <citation type="submission" date="2023-03" db="EMBL/GenBank/DDBJ databases">
        <title>Massive genome expansion in bonnet fungi (Mycena s.s.) driven by repeated elements and novel gene families across ecological guilds.</title>
        <authorList>
            <consortium name="Lawrence Berkeley National Laboratory"/>
            <person name="Harder C.B."/>
            <person name="Miyauchi S."/>
            <person name="Viragh M."/>
            <person name="Kuo A."/>
            <person name="Thoen E."/>
            <person name="Andreopoulos B."/>
            <person name="Lu D."/>
            <person name="Skrede I."/>
            <person name="Drula E."/>
            <person name="Henrissat B."/>
            <person name="Morin E."/>
            <person name="Kohler A."/>
            <person name="Barry K."/>
            <person name="LaButti K."/>
            <person name="Morin E."/>
            <person name="Salamov A."/>
            <person name="Lipzen A."/>
            <person name="Mereny Z."/>
            <person name="Hegedus B."/>
            <person name="Baldrian P."/>
            <person name="Stursova M."/>
            <person name="Weitz H."/>
            <person name="Taylor A."/>
            <person name="Grigoriev I.V."/>
            <person name="Nagy L.G."/>
            <person name="Martin F."/>
            <person name="Kauserud H."/>
        </authorList>
    </citation>
    <scope>NUCLEOTIDE SEQUENCE</scope>
    <source>
        <strain evidence="1">CBHHK173m</strain>
    </source>
</reference>
<keyword evidence="2" id="KW-1185">Reference proteome</keyword>
<proteinExistence type="predicted"/>
<gene>
    <name evidence="1" type="ORF">B0H15DRAFT_949767</name>
</gene>
<dbReference type="AlphaFoldDB" id="A0AAD6U2E7"/>
<accession>A0AAD6U2E7</accession>
<dbReference type="EMBL" id="JARJCN010000027">
    <property type="protein sequence ID" value="KAJ7087950.1"/>
    <property type="molecule type" value="Genomic_DNA"/>
</dbReference>
<evidence type="ECO:0000313" key="2">
    <source>
        <dbReference type="Proteomes" id="UP001222325"/>
    </source>
</evidence>
<protein>
    <submittedName>
        <fullName evidence="1">Uncharacterized protein</fullName>
    </submittedName>
</protein>
<comment type="caution">
    <text evidence="1">The sequence shown here is derived from an EMBL/GenBank/DDBJ whole genome shotgun (WGS) entry which is preliminary data.</text>
</comment>
<sequence>MSDPRFIVSATLKKNLVAEINKVLRKVQSADVDAAIRAGAITELNELLEDLHAEEDVIKSAAKRIMEVATQKSSPAKRALERIWRNYVINSEAAKKVADEARAIKAAATLSGPRNTPSSVRSQRFRDDFYHGKPPSHPGMNTNTSVGHLQPGSYGGMQQGQYAAASTPELGQWQMQQQYSQPNLSQQFIQPNYQQPAAYQQMQQGAQWNPAAHQGQYDIGTRPISGKAIIARNLEAAALRSMKTLSSKALSGDIAGTSA</sequence>
<name>A0AAD6U2E7_9AGAR</name>
<dbReference type="Proteomes" id="UP001222325">
    <property type="component" value="Unassembled WGS sequence"/>
</dbReference>
<organism evidence="1 2">
    <name type="scientific">Mycena belliarum</name>
    <dbReference type="NCBI Taxonomy" id="1033014"/>
    <lineage>
        <taxon>Eukaryota</taxon>
        <taxon>Fungi</taxon>
        <taxon>Dikarya</taxon>
        <taxon>Basidiomycota</taxon>
        <taxon>Agaricomycotina</taxon>
        <taxon>Agaricomycetes</taxon>
        <taxon>Agaricomycetidae</taxon>
        <taxon>Agaricales</taxon>
        <taxon>Marasmiineae</taxon>
        <taxon>Mycenaceae</taxon>
        <taxon>Mycena</taxon>
    </lineage>
</organism>
<evidence type="ECO:0000313" key="1">
    <source>
        <dbReference type="EMBL" id="KAJ7087950.1"/>
    </source>
</evidence>